<evidence type="ECO:0000256" key="1">
    <source>
        <dbReference type="SAM" id="MobiDB-lite"/>
    </source>
</evidence>
<dbReference type="Proteomes" id="UP001163739">
    <property type="component" value="Chromosome"/>
</dbReference>
<dbReference type="SUPFAM" id="SSF50974">
    <property type="entry name" value="Nitrous oxide reductase, N-terminal domain"/>
    <property type="match status" value="1"/>
</dbReference>
<dbReference type="RefSeq" id="WP_265047383.1">
    <property type="nucleotide sequence ID" value="NZ_CP100390.1"/>
</dbReference>
<reference evidence="3" key="1">
    <citation type="submission" date="2022-06" db="EMBL/GenBank/DDBJ databases">
        <title>Alkalimarinus sp. nov., isolated from gut of a Alitta virens.</title>
        <authorList>
            <person name="Yang A.I."/>
            <person name="Shin N.-R."/>
        </authorList>
    </citation>
    <scope>NUCLEOTIDE SEQUENCE</scope>
    <source>
        <strain evidence="3">A2M4</strain>
    </source>
</reference>
<dbReference type="EMBL" id="CP100390">
    <property type="protein sequence ID" value="UZE95900.1"/>
    <property type="molecule type" value="Genomic_DNA"/>
</dbReference>
<accession>A0ABY6N1C3</accession>
<dbReference type="Gene3D" id="1.10.1130.10">
    <property type="entry name" value="Flavocytochrome C3, Chain A"/>
    <property type="match status" value="1"/>
</dbReference>
<evidence type="ECO:0000256" key="2">
    <source>
        <dbReference type="SAM" id="SignalP"/>
    </source>
</evidence>
<sequence length="975" mass="108693">MTALPLFPVLFFFCSLFNVALAEGSATLPVASSSIVYSESGGQLFTANFDAGSVTRATLSNTQNKLENTIGRDIRRLALGLNERQILATDTLGEQLFWLDANTLEIDYQLNVQGRPFGVVYDISRKLYWVTLFEASLLLGVDTEGQIIVKIETPETPRGLALTADGRLLMTHAMTGQLSVWSLASDKPLLSKLITLEETSNSDEFVSQGQPRLLDDIAISPDGHEAWLPHVLWNFDHPFQFQSTIFPAISIVSLTPGEEAEKIGYRKELFQQINIIDNGNRTRIVSNPHDAEFSPDGKKVYVTLAGSEDLMVFDRSRANTGNKKRSKRRKGKLPQGGAKVNQILRPIPGDNPRGLLLNGGSLFVQNAMSHDVVRLDRGGDSPFSRVSVAEAPLYKTVSKDPLSAELRQGVRLFNQANTGEDKAYPMAGDFWMSCNSCHLDGFNFTNQYLVEGRNENKKENAVLGHGNLNKMVAGDFLRDYVRMIQDTQGGMGHDDRDGAKPIDAATPDSEVYEMMGALHRYITASHNLPYLANWLRLEDGTRRTVHKDEWINSAACESCHSDMFEQWVDSNHRLMSESNPYYRIMEDLAAATEGEAFRAWCSGCHNPERVLVGLPFRGHGNDMFEKQGSSLKEALAEGKHGPKEGTGCLFCHRISRLEDVGGNAAMTVNLKDREQYVFENSSNPVLRWLGESQINAKPEVHKQSYSQPFYKDEQYCKSCHNEFSPGLGAMVVDTWGEWEKSSFNDPENPEKHRGCIACHMHGDISKIGEDVPGISTDGGRVKKNVVTHQFTGANHFLVGLRNPELEKMSIELLKTSASLEQSISDNQLTVRVNNIGAGHALPTGVADFREFWLQVTAVDATGQTVFKSGYLDEAGNIGTDARVFMKVFGDKEGKPLGLIFWRYEKLLKDTRIPADGYRDEIFELPSDAVYPLQVESKLMYRIYPQWVTNAVKAKVPELTDPPVLELNRIEGRFTQ</sequence>
<dbReference type="InterPro" id="IPR051200">
    <property type="entry name" value="Host-pathogen_enzymatic-act"/>
</dbReference>
<dbReference type="PANTHER" id="PTHR47197:SF3">
    <property type="entry name" value="DIHYDRO-HEME D1 DEHYDROGENASE"/>
    <property type="match status" value="1"/>
</dbReference>
<keyword evidence="2" id="KW-0732">Signal</keyword>
<dbReference type="PANTHER" id="PTHR47197">
    <property type="entry name" value="PROTEIN NIRF"/>
    <property type="match status" value="1"/>
</dbReference>
<evidence type="ECO:0000313" key="3">
    <source>
        <dbReference type="EMBL" id="UZE95900.1"/>
    </source>
</evidence>
<dbReference type="InterPro" id="IPR011045">
    <property type="entry name" value="N2O_reductase_N"/>
</dbReference>
<feature type="chain" id="PRO_5046172511" description="Cytochrome c-552/4 domain-containing protein" evidence="2">
    <location>
        <begin position="23"/>
        <end position="975"/>
    </location>
</feature>
<evidence type="ECO:0008006" key="5">
    <source>
        <dbReference type="Google" id="ProtNLM"/>
    </source>
</evidence>
<proteinExistence type="predicted"/>
<feature type="compositionally biased region" description="Basic residues" evidence="1">
    <location>
        <begin position="322"/>
        <end position="332"/>
    </location>
</feature>
<keyword evidence="4" id="KW-1185">Reference proteome</keyword>
<dbReference type="InterPro" id="IPR036280">
    <property type="entry name" value="Multihaem_cyt_sf"/>
</dbReference>
<name>A0ABY6N1C3_9ALTE</name>
<organism evidence="3 4">
    <name type="scientific">Alkalimarinus alittae</name>
    <dbReference type="NCBI Taxonomy" id="2961619"/>
    <lineage>
        <taxon>Bacteria</taxon>
        <taxon>Pseudomonadati</taxon>
        <taxon>Pseudomonadota</taxon>
        <taxon>Gammaproteobacteria</taxon>
        <taxon>Alteromonadales</taxon>
        <taxon>Alteromonadaceae</taxon>
        <taxon>Alkalimarinus</taxon>
    </lineage>
</organism>
<evidence type="ECO:0000313" key="4">
    <source>
        <dbReference type="Proteomes" id="UP001163739"/>
    </source>
</evidence>
<feature type="region of interest" description="Disordered" evidence="1">
    <location>
        <begin position="317"/>
        <end position="338"/>
    </location>
</feature>
<dbReference type="Gene3D" id="2.130.10.10">
    <property type="entry name" value="YVTN repeat-like/Quinoprotein amine dehydrogenase"/>
    <property type="match status" value="1"/>
</dbReference>
<protein>
    <recommendedName>
        <fullName evidence="5">Cytochrome c-552/4 domain-containing protein</fullName>
    </recommendedName>
</protein>
<gene>
    <name evidence="3" type="ORF">NKI27_17915</name>
</gene>
<feature type="signal peptide" evidence="2">
    <location>
        <begin position="1"/>
        <end position="22"/>
    </location>
</feature>
<dbReference type="InterPro" id="IPR015943">
    <property type="entry name" value="WD40/YVTN_repeat-like_dom_sf"/>
</dbReference>
<dbReference type="SUPFAM" id="SSF48695">
    <property type="entry name" value="Multiheme cytochromes"/>
    <property type="match status" value="1"/>
</dbReference>